<evidence type="ECO:0000256" key="2">
    <source>
        <dbReference type="ARBA" id="ARBA00007242"/>
    </source>
</evidence>
<keyword evidence="7" id="KW-0807">Transducer</keyword>
<comment type="subcellular location">
    <subcellularLocation>
        <location evidence="1">Cell membrane</location>
        <topology evidence="1">Multi-pass membrane protein</topology>
    </subcellularLocation>
</comment>
<dbReference type="PANTHER" id="PTHR32546">
    <property type="entry name" value="G-PROTEIN COUPLED RECEPTOR 158-RELATED"/>
    <property type="match status" value="1"/>
</dbReference>
<evidence type="ECO:0000256" key="5">
    <source>
        <dbReference type="ARBA" id="ARBA00023170"/>
    </source>
</evidence>
<dbReference type="AlphaFoldDB" id="A0AAN9TMU6"/>
<keyword evidence="9" id="KW-1185">Reference proteome</keyword>
<keyword evidence="3" id="KW-0472">Membrane</keyword>
<organism evidence="8 9">
    <name type="scientific">Parthenolecanium corni</name>
    <dbReference type="NCBI Taxonomy" id="536013"/>
    <lineage>
        <taxon>Eukaryota</taxon>
        <taxon>Metazoa</taxon>
        <taxon>Ecdysozoa</taxon>
        <taxon>Arthropoda</taxon>
        <taxon>Hexapoda</taxon>
        <taxon>Insecta</taxon>
        <taxon>Pterygota</taxon>
        <taxon>Neoptera</taxon>
        <taxon>Paraneoptera</taxon>
        <taxon>Hemiptera</taxon>
        <taxon>Sternorrhyncha</taxon>
        <taxon>Coccoidea</taxon>
        <taxon>Coccidae</taxon>
        <taxon>Parthenolecanium</taxon>
    </lineage>
</organism>
<name>A0AAN9TMU6_9HEMI</name>
<dbReference type="EMBL" id="JBBCAQ010000010">
    <property type="protein sequence ID" value="KAK7600851.1"/>
    <property type="molecule type" value="Genomic_DNA"/>
</dbReference>
<dbReference type="Proteomes" id="UP001367676">
    <property type="component" value="Unassembled WGS sequence"/>
</dbReference>
<comment type="caution">
    <text evidence="8">The sequence shown here is derived from an EMBL/GenBank/DDBJ whole genome shotgun (WGS) entry which is preliminary data.</text>
</comment>
<comment type="similarity">
    <text evidence="2">Belongs to the G-protein coupled receptor 3 family.</text>
</comment>
<dbReference type="GO" id="GO:0005886">
    <property type="term" value="C:plasma membrane"/>
    <property type="evidence" value="ECO:0007669"/>
    <property type="project" value="UniProtKB-SubCell"/>
</dbReference>
<evidence type="ECO:0000256" key="6">
    <source>
        <dbReference type="ARBA" id="ARBA00023180"/>
    </source>
</evidence>
<protein>
    <submittedName>
        <fullName evidence="8">Uncharacterized protein</fullName>
    </submittedName>
</protein>
<evidence type="ECO:0000256" key="1">
    <source>
        <dbReference type="ARBA" id="ARBA00004651"/>
    </source>
</evidence>
<dbReference type="Gene3D" id="3.30.450.20">
    <property type="entry name" value="PAS domain"/>
    <property type="match status" value="1"/>
</dbReference>
<gene>
    <name evidence="8" type="ORF">V9T40_008292</name>
</gene>
<keyword evidence="6" id="KW-0325">Glycoprotein</keyword>
<reference evidence="8 9" key="1">
    <citation type="submission" date="2024-03" db="EMBL/GenBank/DDBJ databases">
        <title>Adaptation during the transition from Ophiocordyceps entomopathogen to insect associate is accompanied by gene loss and intensified selection.</title>
        <authorList>
            <person name="Ward C.M."/>
            <person name="Onetto C.A."/>
            <person name="Borneman A.R."/>
        </authorList>
    </citation>
    <scope>NUCLEOTIDE SEQUENCE [LARGE SCALE GENOMIC DNA]</scope>
    <source>
        <strain evidence="8">AWRI1</strain>
        <tissue evidence="8">Single Adult Female</tissue>
    </source>
</reference>
<dbReference type="GO" id="GO:0004930">
    <property type="term" value="F:G protein-coupled receptor activity"/>
    <property type="evidence" value="ECO:0007669"/>
    <property type="project" value="UniProtKB-KW"/>
</dbReference>
<dbReference type="PANTHER" id="PTHR32546:SF29">
    <property type="entry name" value="G-PROTEIN COUPLED RECEPTORS FAMILY 3 PROFILE DOMAIN-CONTAINING PROTEIN"/>
    <property type="match status" value="1"/>
</dbReference>
<sequence length="277" mass="31357">MKILRDAAAVACDMFDFRNQQLPHSNFQLLSGLWNAPLSAALNAIWLCFGGTRREVLVQGMEIDRRQLYNGKQERFRVEAEVAVNRANMMTRLWKYAHREIMDSEYLLHANLFSMVEFNENIFAAGNCYDKHQYKDYLLFCPYAYRLPEGRLLAKNLAFEYNYLGNTSEWFFQARKNAEKVIKKKEHLITFALSHKQFVQLDEVPITSVTILLQSVASSQATGNGQGFISPSSGVDPQAVLSILHASLSQLGIANSTVKAIRVSNSRHVSRTAVNAA</sequence>
<evidence type="ECO:0000256" key="3">
    <source>
        <dbReference type="ARBA" id="ARBA00022475"/>
    </source>
</evidence>
<keyword evidence="5" id="KW-0675">Receptor</keyword>
<evidence type="ECO:0000313" key="9">
    <source>
        <dbReference type="Proteomes" id="UP001367676"/>
    </source>
</evidence>
<keyword evidence="3" id="KW-1003">Cell membrane</keyword>
<keyword evidence="4" id="KW-0297">G-protein coupled receptor</keyword>
<evidence type="ECO:0000313" key="8">
    <source>
        <dbReference type="EMBL" id="KAK7600851.1"/>
    </source>
</evidence>
<evidence type="ECO:0000256" key="7">
    <source>
        <dbReference type="ARBA" id="ARBA00023224"/>
    </source>
</evidence>
<proteinExistence type="inferred from homology"/>
<dbReference type="InterPro" id="IPR043458">
    <property type="entry name" value="GPR158/179"/>
</dbReference>
<accession>A0AAN9TMU6</accession>
<evidence type="ECO:0000256" key="4">
    <source>
        <dbReference type="ARBA" id="ARBA00023040"/>
    </source>
</evidence>